<organism evidence="1 2">
    <name type="scientific">Lasallia pustulata</name>
    <dbReference type="NCBI Taxonomy" id="136370"/>
    <lineage>
        <taxon>Eukaryota</taxon>
        <taxon>Fungi</taxon>
        <taxon>Dikarya</taxon>
        <taxon>Ascomycota</taxon>
        <taxon>Pezizomycotina</taxon>
        <taxon>Lecanoromycetes</taxon>
        <taxon>OSLEUM clade</taxon>
        <taxon>Umbilicariomycetidae</taxon>
        <taxon>Umbilicariales</taxon>
        <taxon>Umbilicariaceae</taxon>
        <taxon>Lasallia</taxon>
    </lineage>
</organism>
<sequence>MAEPSLPNNHHTSKLESEVQYDEARVIFNKTIDGHYRHSKAGYRKVGALFLTWKDDDMLCKETEVDKLRQSFEEDFKFKTECFEIPSSRWETALHKQLADFCYRYDSPEDLAIIYYGGHAYEGEETKEFKLAAAKLNYLRFSKFANDGHGDPTAFFNDIRTCLRLPACDQLVILDCCYAARAFARDHIGKRKFELLTSAAHDLICPAPKLPHSFTRTLNDTMIRLLNDNPNGFSTAHLYREVYHSAQTVKPLLFDQARHSFGKIWLRPQIGSALPESEKEGRFLKLTLKLNAQPDGAVMNELALQLQYLPHVDQVRFEDLYAPREQITDFMRFVVQAQKLRPLMRKFYAKRQLRRVLALKRGDNVAGAPPSLLKLHLEHNPQPAYDWSSAYAHFQLERPVSALSDTKEAEMLSESAGLSQAHGPDTRSVYKKNQTLDLNTEYPEPYAVGQQVYLKGARGVDPNPYTIHEVLGNGQYKLSRNGKYSHKVYQQADLRGEP</sequence>
<dbReference type="EMBL" id="FWEW01003844">
    <property type="protein sequence ID" value="SLM41422.1"/>
    <property type="molecule type" value="Genomic_DNA"/>
</dbReference>
<name>A0A1W5DER2_9LECA</name>
<evidence type="ECO:0000313" key="2">
    <source>
        <dbReference type="Proteomes" id="UP000192927"/>
    </source>
</evidence>
<dbReference type="AlphaFoldDB" id="A0A1W5DER2"/>
<accession>A0A1W5DER2</accession>
<dbReference type="Proteomes" id="UP000192927">
    <property type="component" value="Unassembled WGS sequence"/>
</dbReference>
<reference evidence="2" key="1">
    <citation type="submission" date="2017-03" db="EMBL/GenBank/DDBJ databases">
        <authorList>
            <person name="Sharma R."/>
            <person name="Thines M."/>
        </authorList>
    </citation>
    <scope>NUCLEOTIDE SEQUENCE [LARGE SCALE GENOMIC DNA]</scope>
</reference>
<evidence type="ECO:0000313" key="1">
    <source>
        <dbReference type="EMBL" id="SLM41422.1"/>
    </source>
</evidence>
<keyword evidence="2" id="KW-1185">Reference proteome</keyword>
<proteinExistence type="predicted"/>
<protein>
    <submittedName>
        <fullName evidence="1">Uncharacterized protein</fullName>
    </submittedName>
</protein>